<gene>
    <name evidence="2" type="ORF">AT746_02040</name>
</gene>
<protein>
    <submittedName>
        <fullName evidence="2">XRE family transcriptional regulator</fullName>
    </submittedName>
</protein>
<evidence type="ECO:0000313" key="3">
    <source>
        <dbReference type="Proteomes" id="UP000068447"/>
    </source>
</evidence>
<dbReference type="InterPro" id="IPR001387">
    <property type="entry name" value="Cro/C1-type_HTH"/>
</dbReference>
<dbReference type="CDD" id="cd00093">
    <property type="entry name" value="HTH_XRE"/>
    <property type="match status" value="1"/>
</dbReference>
<reference evidence="2 3" key="1">
    <citation type="submission" date="2015-12" db="EMBL/GenBank/DDBJ databases">
        <title>Complete genome of Lacimicrobium alkaliphilum KCTC 32984.</title>
        <authorList>
            <person name="Kim S.-G."/>
            <person name="Lee Y.-J."/>
        </authorList>
    </citation>
    <scope>NUCLEOTIDE SEQUENCE [LARGE SCALE GENOMIC DNA]</scope>
    <source>
        <strain evidence="2 3">YelD216</strain>
    </source>
</reference>
<dbReference type="Pfam" id="PF01381">
    <property type="entry name" value="HTH_3"/>
    <property type="match status" value="1"/>
</dbReference>
<dbReference type="RefSeq" id="WP_062475758.1">
    <property type="nucleotide sequence ID" value="NZ_CP013650.1"/>
</dbReference>
<keyword evidence="3" id="KW-1185">Reference proteome</keyword>
<dbReference type="STRING" id="1526571.AT746_02040"/>
<evidence type="ECO:0000259" key="1">
    <source>
        <dbReference type="PROSITE" id="PS50943"/>
    </source>
</evidence>
<dbReference type="SUPFAM" id="SSF47413">
    <property type="entry name" value="lambda repressor-like DNA-binding domains"/>
    <property type="match status" value="1"/>
</dbReference>
<dbReference type="InterPro" id="IPR010982">
    <property type="entry name" value="Lambda_DNA-bd_dom_sf"/>
</dbReference>
<dbReference type="Proteomes" id="UP000068447">
    <property type="component" value="Chromosome"/>
</dbReference>
<dbReference type="AlphaFoldDB" id="A0A0U2QJF1"/>
<dbReference type="GO" id="GO:0003677">
    <property type="term" value="F:DNA binding"/>
    <property type="evidence" value="ECO:0007669"/>
    <property type="project" value="InterPro"/>
</dbReference>
<proteinExistence type="predicted"/>
<evidence type="ECO:0000313" key="2">
    <source>
        <dbReference type="EMBL" id="ALS97179.1"/>
    </source>
</evidence>
<dbReference type="PROSITE" id="PS50943">
    <property type="entry name" value="HTH_CROC1"/>
    <property type="match status" value="1"/>
</dbReference>
<dbReference type="EMBL" id="CP013650">
    <property type="protein sequence ID" value="ALS97179.1"/>
    <property type="molecule type" value="Genomic_DNA"/>
</dbReference>
<feature type="domain" description="HTH cro/C1-type" evidence="1">
    <location>
        <begin position="24"/>
        <end position="54"/>
    </location>
</feature>
<accession>A0A0U2QJF1</accession>
<sequence>MPKSVVRTYSDVTAEALTLLAGLIRASRLENRMSAQEVADRAGISRGMLQRIEKADPKCEIGATFEVAHIVGVNLFNAEPGRLAMHIKQVEDKLTLLPQKARKPNKVVMDDF</sequence>
<dbReference type="OrthoDB" id="7365273at2"/>
<organism evidence="2 3">
    <name type="scientific">Lacimicrobium alkaliphilum</name>
    <dbReference type="NCBI Taxonomy" id="1526571"/>
    <lineage>
        <taxon>Bacteria</taxon>
        <taxon>Pseudomonadati</taxon>
        <taxon>Pseudomonadota</taxon>
        <taxon>Gammaproteobacteria</taxon>
        <taxon>Alteromonadales</taxon>
        <taxon>Alteromonadaceae</taxon>
        <taxon>Lacimicrobium</taxon>
    </lineage>
</organism>
<dbReference type="KEGG" id="lal:AT746_02040"/>
<dbReference type="Gene3D" id="1.10.260.40">
    <property type="entry name" value="lambda repressor-like DNA-binding domains"/>
    <property type="match status" value="1"/>
</dbReference>
<name>A0A0U2QJF1_9ALTE</name>